<accession>A0AAW0V5V0</accession>
<comment type="caution">
    <text evidence="2">The sequence shown here is derived from an EMBL/GenBank/DDBJ whole genome shotgun (WGS) entry which is preliminary data.</text>
</comment>
<reference evidence="2 3" key="1">
    <citation type="submission" date="2023-03" db="EMBL/GenBank/DDBJ databases">
        <title>High-quality genome of Scylla paramamosain provides insights in environmental adaptation.</title>
        <authorList>
            <person name="Zhang L."/>
        </authorList>
    </citation>
    <scope>NUCLEOTIDE SEQUENCE [LARGE SCALE GENOMIC DNA]</scope>
    <source>
        <strain evidence="2">LZ_2023a</strain>
        <tissue evidence="2">Muscle</tissue>
    </source>
</reference>
<protein>
    <submittedName>
        <fullName evidence="2">Uncharacterized protein</fullName>
    </submittedName>
</protein>
<gene>
    <name evidence="2" type="ORF">O3P69_002257</name>
</gene>
<sequence>MITLAFWKKADAHPPSSLSSLSSFNTDNSKYCDFYENIIKVQEDLRSCLLPLQGQEDSYTLKGNSNIANNDSMSKHVARAVETIVMICCTLYRLLVEGCEVTSKESEGEERERAEMGQGPVRAAVASTTRP</sequence>
<evidence type="ECO:0000313" key="3">
    <source>
        <dbReference type="Proteomes" id="UP001487740"/>
    </source>
</evidence>
<organism evidence="2 3">
    <name type="scientific">Scylla paramamosain</name>
    <name type="common">Mud crab</name>
    <dbReference type="NCBI Taxonomy" id="85552"/>
    <lineage>
        <taxon>Eukaryota</taxon>
        <taxon>Metazoa</taxon>
        <taxon>Ecdysozoa</taxon>
        <taxon>Arthropoda</taxon>
        <taxon>Crustacea</taxon>
        <taxon>Multicrustacea</taxon>
        <taxon>Malacostraca</taxon>
        <taxon>Eumalacostraca</taxon>
        <taxon>Eucarida</taxon>
        <taxon>Decapoda</taxon>
        <taxon>Pleocyemata</taxon>
        <taxon>Brachyura</taxon>
        <taxon>Eubrachyura</taxon>
        <taxon>Portunoidea</taxon>
        <taxon>Portunidae</taxon>
        <taxon>Portuninae</taxon>
        <taxon>Scylla</taxon>
    </lineage>
</organism>
<name>A0AAW0V5V0_SCYPA</name>
<keyword evidence="3" id="KW-1185">Reference proteome</keyword>
<dbReference type="Proteomes" id="UP001487740">
    <property type="component" value="Unassembled WGS sequence"/>
</dbReference>
<feature type="region of interest" description="Disordered" evidence="1">
    <location>
        <begin position="102"/>
        <end position="131"/>
    </location>
</feature>
<evidence type="ECO:0000313" key="2">
    <source>
        <dbReference type="EMBL" id="KAK8407566.1"/>
    </source>
</evidence>
<dbReference type="EMBL" id="JARAKH010000001">
    <property type="protein sequence ID" value="KAK8407566.1"/>
    <property type="molecule type" value="Genomic_DNA"/>
</dbReference>
<dbReference type="AlphaFoldDB" id="A0AAW0V5V0"/>
<feature type="compositionally biased region" description="Basic and acidic residues" evidence="1">
    <location>
        <begin position="102"/>
        <end position="115"/>
    </location>
</feature>
<evidence type="ECO:0000256" key="1">
    <source>
        <dbReference type="SAM" id="MobiDB-lite"/>
    </source>
</evidence>
<proteinExistence type="predicted"/>